<keyword evidence="5" id="KW-0539">Nucleus</keyword>
<name>A0A9J5ZES2_SOLCO</name>
<evidence type="ECO:0000313" key="7">
    <source>
        <dbReference type="EMBL" id="KAG5610447.1"/>
    </source>
</evidence>
<accession>A0A9J5ZES2</accession>
<dbReference type="GO" id="GO:0003677">
    <property type="term" value="F:DNA binding"/>
    <property type="evidence" value="ECO:0007669"/>
    <property type="project" value="UniProtKB-KW"/>
</dbReference>
<dbReference type="GO" id="GO:0005634">
    <property type="term" value="C:nucleus"/>
    <property type="evidence" value="ECO:0007669"/>
    <property type="project" value="UniProtKB-SubCell"/>
</dbReference>
<dbReference type="EMBL" id="JACXVP010000004">
    <property type="protein sequence ID" value="KAG5610447.1"/>
    <property type="molecule type" value="Genomic_DNA"/>
</dbReference>
<evidence type="ECO:0000256" key="5">
    <source>
        <dbReference type="ARBA" id="ARBA00023242"/>
    </source>
</evidence>
<feature type="compositionally biased region" description="Basic residues" evidence="6">
    <location>
        <begin position="256"/>
        <end position="265"/>
    </location>
</feature>
<evidence type="ECO:0000256" key="2">
    <source>
        <dbReference type="ARBA" id="ARBA00023015"/>
    </source>
</evidence>
<gene>
    <name evidence="7" type="ORF">H5410_021728</name>
</gene>
<evidence type="ECO:0000256" key="1">
    <source>
        <dbReference type="ARBA" id="ARBA00004123"/>
    </source>
</evidence>
<reference evidence="7 8" key="1">
    <citation type="submission" date="2020-09" db="EMBL/GenBank/DDBJ databases">
        <title>De no assembly of potato wild relative species, Solanum commersonii.</title>
        <authorList>
            <person name="Cho K."/>
        </authorList>
    </citation>
    <scope>NUCLEOTIDE SEQUENCE [LARGE SCALE GENOMIC DNA]</scope>
    <source>
        <strain evidence="7">LZ3.2</strain>
        <tissue evidence="7">Leaf</tissue>
    </source>
</reference>
<evidence type="ECO:0000256" key="4">
    <source>
        <dbReference type="ARBA" id="ARBA00023163"/>
    </source>
</evidence>
<comment type="subcellular location">
    <subcellularLocation>
        <location evidence="1">Nucleus</location>
    </subcellularLocation>
</comment>
<feature type="region of interest" description="Disordered" evidence="6">
    <location>
        <begin position="243"/>
        <end position="265"/>
    </location>
</feature>
<keyword evidence="4" id="KW-0804">Transcription</keyword>
<dbReference type="Proteomes" id="UP000824120">
    <property type="component" value="Chromosome 4"/>
</dbReference>
<feature type="region of interest" description="Disordered" evidence="6">
    <location>
        <begin position="72"/>
        <end position="102"/>
    </location>
</feature>
<keyword evidence="3" id="KW-0238">DNA-binding</keyword>
<dbReference type="Gene3D" id="2.40.330.10">
    <property type="entry name" value="DNA-binding pseudobarrel domain"/>
    <property type="match status" value="1"/>
</dbReference>
<organism evidence="7 8">
    <name type="scientific">Solanum commersonii</name>
    <name type="common">Commerson's wild potato</name>
    <name type="synonym">Commerson's nightshade</name>
    <dbReference type="NCBI Taxonomy" id="4109"/>
    <lineage>
        <taxon>Eukaryota</taxon>
        <taxon>Viridiplantae</taxon>
        <taxon>Streptophyta</taxon>
        <taxon>Embryophyta</taxon>
        <taxon>Tracheophyta</taxon>
        <taxon>Spermatophyta</taxon>
        <taxon>Magnoliopsida</taxon>
        <taxon>eudicotyledons</taxon>
        <taxon>Gunneridae</taxon>
        <taxon>Pentapetalae</taxon>
        <taxon>asterids</taxon>
        <taxon>lamiids</taxon>
        <taxon>Solanales</taxon>
        <taxon>Solanaceae</taxon>
        <taxon>Solanoideae</taxon>
        <taxon>Solaneae</taxon>
        <taxon>Solanum</taxon>
    </lineage>
</organism>
<evidence type="ECO:0000256" key="3">
    <source>
        <dbReference type="ARBA" id="ARBA00023125"/>
    </source>
</evidence>
<dbReference type="InterPro" id="IPR015300">
    <property type="entry name" value="DNA-bd_pseudobarrel_sf"/>
</dbReference>
<comment type="caution">
    <text evidence="7">The sequence shown here is derived from an EMBL/GenBank/DDBJ whole genome shotgun (WGS) entry which is preliminary data.</text>
</comment>
<dbReference type="OrthoDB" id="1304217at2759"/>
<keyword evidence="8" id="KW-1185">Reference proteome</keyword>
<evidence type="ECO:0000313" key="8">
    <source>
        <dbReference type="Proteomes" id="UP000824120"/>
    </source>
</evidence>
<protein>
    <submittedName>
        <fullName evidence="7">Uncharacterized protein</fullName>
    </submittedName>
</protein>
<dbReference type="AlphaFoldDB" id="A0A9J5ZES2"/>
<sequence>MKNSQNHLVPVELISRVTQIQIWLAKGWKEFCDYYSISIRNFLIVRYNTRAHFDYYIALEYLFQEISEGSEEHEQQPNIGTDQEVGEANTRSEEVGPKNSSQHNFVNLNGGNPYFEIVMKKKIHTTSIVRFNNEYILFSHLLDFSFLYTILIRFALRTNIVNMKNMCLLKQEGIEWGVEIQYNGHMIASDETCRFKLIRAHVANVLQILDRFIFIYFKTTGKCAIQLLGMESPNKAQISVKNMLEDEQPSGLNKDKQKKKTTTRG</sequence>
<proteinExistence type="predicted"/>
<keyword evidence="2" id="KW-0805">Transcription regulation</keyword>
<evidence type="ECO:0000256" key="6">
    <source>
        <dbReference type="SAM" id="MobiDB-lite"/>
    </source>
</evidence>